<evidence type="ECO:0000313" key="4">
    <source>
        <dbReference type="EMBL" id="VXD07174.1"/>
    </source>
</evidence>
<reference evidence="3 5" key="1">
    <citation type="submission" date="2018-06" db="EMBL/GenBank/DDBJ databases">
        <authorList>
            <consortium name="Pathogen Informatics"/>
            <person name="Doyle S."/>
        </authorList>
    </citation>
    <scope>NUCLEOTIDE SEQUENCE [LARGE SCALE GENOMIC DNA]</scope>
    <source>
        <strain evidence="3 5">NCTC11343</strain>
    </source>
</reference>
<evidence type="ECO:0000313" key="6">
    <source>
        <dbReference type="Proteomes" id="UP000432350"/>
    </source>
</evidence>
<dbReference type="PANTHER" id="PTHR46825">
    <property type="entry name" value="D-ALANYL-D-ALANINE-CARBOXYPEPTIDASE/ENDOPEPTIDASE AMPH"/>
    <property type="match status" value="1"/>
</dbReference>
<protein>
    <submittedName>
        <fullName evidence="3">D-alanyl-D-alanine carboxypeptidase</fullName>
        <ecNumber evidence="3">3.4.16.4</ecNumber>
    </submittedName>
</protein>
<proteinExistence type="predicted"/>
<gene>
    <name evidence="3" type="ORF">NCTC11343_05281</name>
    <name evidence="4" type="ORF">SPHINGO8BC_80087</name>
</gene>
<keyword evidence="1" id="KW-1133">Transmembrane helix</keyword>
<keyword evidence="3" id="KW-0645">Protease</keyword>
<organism evidence="3 5">
    <name type="scientific">Sphingobacterium multivorum</name>
    <dbReference type="NCBI Taxonomy" id="28454"/>
    <lineage>
        <taxon>Bacteria</taxon>
        <taxon>Pseudomonadati</taxon>
        <taxon>Bacteroidota</taxon>
        <taxon>Sphingobacteriia</taxon>
        <taxon>Sphingobacteriales</taxon>
        <taxon>Sphingobacteriaceae</taxon>
        <taxon>Sphingobacterium</taxon>
    </lineage>
</organism>
<accession>A0A654DP33</accession>
<evidence type="ECO:0000256" key="1">
    <source>
        <dbReference type="SAM" id="Phobius"/>
    </source>
</evidence>
<dbReference type="EMBL" id="UAUU01000011">
    <property type="protein sequence ID" value="SPZ94407.1"/>
    <property type="molecule type" value="Genomic_DNA"/>
</dbReference>
<evidence type="ECO:0000313" key="5">
    <source>
        <dbReference type="Proteomes" id="UP000251241"/>
    </source>
</evidence>
<dbReference type="Gene3D" id="3.40.710.10">
    <property type="entry name" value="DD-peptidase/beta-lactamase superfamily"/>
    <property type="match status" value="1"/>
</dbReference>
<dbReference type="InterPro" id="IPR050491">
    <property type="entry name" value="AmpC-like"/>
</dbReference>
<keyword evidence="3" id="KW-0121">Carboxypeptidase</keyword>
<dbReference type="InterPro" id="IPR001466">
    <property type="entry name" value="Beta-lactam-related"/>
</dbReference>
<dbReference type="SUPFAM" id="SSF56601">
    <property type="entry name" value="beta-lactamase/transpeptidase-like"/>
    <property type="match status" value="1"/>
</dbReference>
<name>A0A2X2JJF4_SPHMU</name>
<dbReference type="AlphaFoldDB" id="A0A2X2JJF4"/>
<dbReference type="EC" id="3.4.16.4" evidence="3"/>
<keyword evidence="1" id="KW-0812">Transmembrane</keyword>
<accession>A0A2X2JJF4</accession>
<feature type="domain" description="Beta-lactamase-related" evidence="2">
    <location>
        <begin position="73"/>
        <end position="360"/>
    </location>
</feature>
<dbReference type="EMBL" id="CABWMV010000027">
    <property type="protein sequence ID" value="VXD07174.1"/>
    <property type="molecule type" value="Genomic_DNA"/>
</dbReference>
<dbReference type="Proteomes" id="UP000251241">
    <property type="component" value="Unassembled WGS sequence"/>
</dbReference>
<keyword evidence="3" id="KW-0378">Hydrolase</keyword>
<feature type="transmembrane region" description="Helical" evidence="1">
    <location>
        <begin position="20"/>
        <end position="36"/>
    </location>
</feature>
<sequence>MLRQFLDLRYTFRKEYMKKIVLLNTMFIPLIGWAQLQPVFKHKVDSIYDKNKDAIGIIVHVEAPKYNISWSYARGVADTSTNQALEDQQPVLIASNTKPYVAAAMLRLVEKGEFSIDQPIANLLSKKTRHLFESDGYNLAGITIKNLLSHTSGIQDYVDEAYFEFVNQHPKYKWKKDEQIRRSIDIGSPQPVGEKFSYADINYLLLTEIIEQKTHLPFYTAIRNLLKYKELNLTKTWFINLEHYPESTLPLAHQYANKYNWDSYAIDPSWDLYGGGGIAATAKETSLFFQYLFNGKIIQDKKLLEAMHTYVLSSDKSKYCLGIYHFDMGFNAYYHGGWWGTDVIYSPESDATITVFTLQKGFQHVINPFIGKEFQKLLIAKSAIK</sequence>
<keyword evidence="1" id="KW-0472">Membrane</keyword>
<dbReference type="Pfam" id="PF00144">
    <property type="entry name" value="Beta-lactamase"/>
    <property type="match status" value="1"/>
</dbReference>
<reference evidence="4 6" key="2">
    <citation type="submission" date="2019-10" db="EMBL/GenBank/DDBJ databases">
        <authorList>
            <person name="Karimi E."/>
        </authorList>
    </citation>
    <scope>NUCLEOTIDE SEQUENCE [LARGE SCALE GENOMIC DNA]</scope>
    <source>
        <strain evidence="4">Sphingobacterium sp. 8BC</strain>
    </source>
</reference>
<dbReference type="GO" id="GO:0009002">
    <property type="term" value="F:serine-type D-Ala-D-Ala carboxypeptidase activity"/>
    <property type="evidence" value="ECO:0007669"/>
    <property type="project" value="UniProtKB-EC"/>
</dbReference>
<evidence type="ECO:0000259" key="2">
    <source>
        <dbReference type="Pfam" id="PF00144"/>
    </source>
</evidence>
<dbReference type="PANTHER" id="PTHR46825:SF7">
    <property type="entry name" value="D-ALANYL-D-ALANINE CARBOXYPEPTIDASE"/>
    <property type="match status" value="1"/>
</dbReference>
<evidence type="ECO:0000313" key="3">
    <source>
        <dbReference type="EMBL" id="SPZ94407.1"/>
    </source>
</evidence>
<dbReference type="InterPro" id="IPR012338">
    <property type="entry name" value="Beta-lactam/transpept-like"/>
</dbReference>
<dbReference type="Proteomes" id="UP000432350">
    <property type="component" value="Unassembled WGS sequence"/>
</dbReference>